<dbReference type="InterPro" id="IPR000182">
    <property type="entry name" value="GNAT_dom"/>
</dbReference>
<dbReference type="Gene3D" id="3.40.630.30">
    <property type="match status" value="1"/>
</dbReference>
<accession>A0A8J4DNS9</accession>
<dbReference type="Proteomes" id="UP000619260">
    <property type="component" value="Unassembled WGS sequence"/>
</dbReference>
<dbReference type="CDD" id="cd04301">
    <property type="entry name" value="NAT_SF"/>
    <property type="match status" value="1"/>
</dbReference>
<dbReference type="InterPro" id="IPR016181">
    <property type="entry name" value="Acyl_CoA_acyltransferase"/>
</dbReference>
<dbReference type="PROSITE" id="PS51186">
    <property type="entry name" value="GNAT"/>
    <property type="match status" value="1"/>
</dbReference>
<dbReference type="EMBL" id="BOPF01000002">
    <property type="protein sequence ID" value="GIJ43903.1"/>
    <property type="molecule type" value="Genomic_DNA"/>
</dbReference>
<comment type="caution">
    <text evidence="4">The sequence shown here is derived from an EMBL/GenBank/DDBJ whole genome shotgun (WGS) entry which is preliminary data.</text>
</comment>
<keyword evidence="2" id="KW-0012">Acyltransferase</keyword>
<name>A0A8J4DNS9_9ACTN</name>
<dbReference type="GO" id="GO:0016747">
    <property type="term" value="F:acyltransferase activity, transferring groups other than amino-acyl groups"/>
    <property type="evidence" value="ECO:0007669"/>
    <property type="project" value="InterPro"/>
</dbReference>
<dbReference type="PANTHER" id="PTHR43877">
    <property type="entry name" value="AMINOALKYLPHOSPHONATE N-ACETYLTRANSFERASE-RELATED-RELATED"/>
    <property type="match status" value="1"/>
</dbReference>
<sequence length="175" mass="19467">MNEKLTYRTATEDDVPALVELVQSAYRGDVSRQGWTNEADILEGQRVDAEMVTAAVNDLAAVVIVAHAGAEMVACCHLERRDGFAFFGMFAVRPTLQRGGVGRAVLAEAERVARTDWDVAEVRMTVIGLREELIAWYERRGYARTGESKPFPYGDLRIGVPLRNDLRLVVLSKKV</sequence>
<dbReference type="RefSeq" id="WP_203897429.1">
    <property type="nucleotide sequence ID" value="NZ_BOPF01000002.1"/>
</dbReference>
<evidence type="ECO:0000259" key="3">
    <source>
        <dbReference type="PROSITE" id="PS51186"/>
    </source>
</evidence>
<evidence type="ECO:0000313" key="4">
    <source>
        <dbReference type="EMBL" id="GIJ43903.1"/>
    </source>
</evidence>
<dbReference type="Pfam" id="PF13508">
    <property type="entry name" value="Acetyltransf_7"/>
    <property type="match status" value="1"/>
</dbReference>
<keyword evidence="1" id="KW-0808">Transferase</keyword>
<evidence type="ECO:0000256" key="2">
    <source>
        <dbReference type="ARBA" id="ARBA00023315"/>
    </source>
</evidence>
<evidence type="ECO:0000313" key="5">
    <source>
        <dbReference type="Proteomes" id="UP000619260"/>
    </source>
</evidence>
<dbReference type="AlphaFoldDB" id="A0A8J4DNS9"/>
<dbReference type="InterPro" id="IPR050832">
    <property type="entry name" value="Bact_Acetyltransf"/>
</dbReference>
<protein>
    <submittedName>
        <fullName evidence="4">N-acetyltransferase</fullName>
    </submittedName>
</protein>
<dbReference type="PANTHER" id="PTHR43877:SF1">
    <property type="entry name" value="ACETYLTRANSFERASE"/>
    <property type="match status" value="1"/>
</dbReference>
<evidence type="ECO:0000256" key="1">
    <source>
        <dbReference type="ARBA" id="ARBA00022679"/>
    </source>
</evidence>
<reference evidence="4" key="1">
    <citation type="submission" date="2021-01" db="EMBL/GenBank/DDBJ databases">
        <title>Whole genome shotgun sequence of Virgisporangium aliadipatigenens NBRC 105644.</title>
        <authorList>
            <person name="Komaki H."/>
            <person name="Tamura T."/>
        </authorList>
    </citation>
    <scope>NUCLEOTIDE SEQUENCE</scope>
    <source>
        <strain evidence="4">NBRC 105644</strain>
    </source>
</reference>
<dbReference type="SUPFAM" id="SSF55729">
    <property type="entry name" value="Acyl-CoA N-acyltransferases (Nat)"/>
    <property type="match status" value="1"/>
</dbReference>
<proteinExistence type="predicted"/>
<gene>
    <name evidence="4" type="ORF">Val02_07890</name>
</gene>
<organism evidence="4 5">
    <name type="scientific">Virgisporangium aliadipatigenens</name>
    <dbReference type="NCBI Taxonomy" id="741659"/>
    <lineage>
        <taxon>Bacteria</taxon>
        <taxon>Bacillati</taxon>
        <taxon>Actinomycetota</taxon>
        <taxon>Actinomycetes</taxon>
        <taxon>Micromonosporales</taxon>
        <taxon>Micromonosporaceae</taxon>
        <taxon>Virgisporangium</taxon>
    </lineage>
</organism>
<feature type="domain" description="N-acetyltransferase" evidence="3">
    <location>
        <begin position="5"/>
        <end position="167"/>
    </location>
</feature>
<keyword evidence="5" id="KW-1185">Reference proteome</keyword>